<feature type="compositionally biased region" description="Low complexity" evidence="7">
    <location>
        <begin position="562"/>
        <end position="580"/>
    </location>
</feature>
<dbReference type="PROSITE" id="PS00560">
    <property type="entry name" value="CARBOXYPEPT_SER_HIS"/>
    <property type="match status" value="1"/>
</dbReference>
<gene>
    <name evidence="9" type="ORF">SPI_00652</name>
</gene>
<keyword evidence="4 8" id="KW-0732">Signal</keyword>
<keyword evidence="3" id="KW-0645">Protease</keyword>
<comment type="similarity">
    <text evidence="1">Belongs to the peptidase S10 family.</text>
</comment>
<evidence type="ECO:0000256" key="8">
    <source>
        <dbReference type="SAM" id="SignalP"/>
    </source>
</evidence>
<evidence type="ECO:0000256" key="3">
    <source>
        <dbReference type="ARBA" id="ARBA00022670"/>
    </source>
</evidence>
<dbReference type="OrthoDB" id="443318at2759"/>
<dbReference type="PRINTS" id="PR00724">
    <property type="entry name" value="CRBOXYPTASEC"/>
</dbReference>
<keyword evidence="6" id="KW-0325">Glycoprotein</keyword>
<dbReference type="Gene3D" id="3.40.50.1820">
    <property type="entry name" value="alpha/beta hydrolase"/>
    <property type="match status" value="1"/>
</dbReference>
<dbReference type="InterPro" id="IPR001563">
    <property type="entry name" value="Peptidase_S10"/>
</dbReference>
<evidence type="ECO:0000256" key="4">
    <source>
        <dbReference type="ARBA" id="ARBA00022729"/>
    </source>
</evidence>
<evidence type="ECO:0000256" key="1">
    <source>
        <dbReference type="ARBA" id="ARBA00009431"/>
    </source>
</evidence>
<dbReference type="PANTHER" id="PTHR11802:SF479">
    <property type="entry name" value="CARBOXYPEPTIDASE"/>
    <property type="match status" value="1"/>
</dbReference>
<name>A0A168AA20_9HYPO</name>
<keyword evidence="10" id="KW-1185">Reference proteome</keyword>
<sequence>MLRNGLHTLQQWLLIASVAGAASATRSLRHAGKPDDLMDIFRSRSALYGQESMLGPQVQAAAAAPRFLNANTSSFAVNGTGIPDVTFDVGESYAGSLPLSSDPNDANKLFFWFFPSTNPDASQEIVIWLNGGPGCSSLEGLIQENGPFIWQYGTFRPVPNTWSWNKLSNIVYIEQPVGTGFSVGEVTAANEEDVASQFLGFWKNFVDTFSLQGYKIYVTGESYAKSRGMYCPYIASAMLDAKDKTYYNASGVLIYDPVVGYDDIQTSVPATAFVDYWSGLFSFNDSFLADLHARDESCGYSDYLNKYLVYPPAGEQPTNFTWRHNTDSDCRRLYSDIIFASLVVNPCWDIYHVATTCPVLWDVLGSPGTDDYSPPGATIYFQRDDVKKAIHAPQNVTWEDCANINVFVHRDRSLPSGLSVLPQVIDATQNVIIGHGALDFVLVANGTLLTIQNMTWGGKRGFQAPPTEPMYVPFHDDFVTGSAAGSGVMGTVHTERGLTYVGVALSGHMIPQYAPSVAYRHLELLLGRIPSLASQAPFTTDANVTQPDGALGDGNAPQGFAVNKNNVTVGNSSTNSTSKSEAAPRQGLLSSTAVGSMLIPLGLVVYSILDG</sequence>
<reference evidence="9 10" key="1">
    <citation type="journal article" date="2016" name="Genome Biol. Evol.">
        <title>Divergent and convergent evolution of fungal pathogenicity.</title>
        <authorList>
            <person name="Shang Y."/>
            <person name="Xiao G."/>
            <person name="Zheng P."/>
            <person name="Cen K."/>
            <person name="Zhan S."/>
            <person name="Wang C."/>
        </authorList>
    </citation>
    <scope>NUCLEOTIDE SEQUENCE [LARGE SCALE GENOMIC DNA]</scope>
    <source>
        <strain evidence="9 10">RCEF 264</strain>
    </source>
</reference>
<keyword evidence="2 9" id="KW-0121">Carboxypeptidase</keyword>
<dbReference type="Pfam" id="PF00450">
    <property type="entry name" value="Peptidase_S10"/>
    <property type="match status" value="1"/>
</dbReference>
<dbReference type="GO" id="GO:0006508">
    <property type="term" value="P:proteolysis"/>
    <property type="evidence" value="ECO:0007669"/>
    <property type="project" value="UniProtKB-KW"/>
</dbReference>
<feature type="region of interest" description="Disordered" evidence="7">
    <location>
        <begin position="543"/>
        <end position="585"/>
    </location>
</feature>
<feature type="chain" id="PRO_5007895314" evidence="8">
    <location>
        <begin position="25"/>
        <end position="611"/>
    </location>
</feature>
<organism evidence="9 10">
    <name type="scientific">Niveomyces insectorum RCEF 264</name>
    <dbReference type="NCBI Taxonomy" id="1081102"/>
    <lineage>
        <taxon>Eukaryota</taxon>
        <taxon>Fungi</taxon>
        <taxon>Dikarya</taxon>
        <taxon>Ascomycota</taxon>
        <taxon>Pezizomycotina</taxon>
        <taxon>Sordariomycetes</taxon>
        <taxon>Hypocreomycetidae</taxon>
        <taxon>Hypocreales</taxon>
        <taxon>Cordycipitaceae</taxon>
        <taxon>Niveomyces</taxon>
    </lineage>
</organism>
<dbReference type="PANTHER" id="PTHR11802">
    <property type="entry name" value="SERINE PROTEASE FAMILY S10 SERINE CARBOXYPEPTIDASE"/>
    <property type="match status" value="1"/>
</dbReference>
<dbReference type="GO" id="GO:0004185">
    <property type="term" value="F:serine-type carboxypeptidase activity"/>
    <property type="evidence" value="ECO:0007669"/>
    <property type="project" value="InterPro"/>
</dbReference>
<keyword evidence="5" id="KW-0378">Hydrolase</keyword>
<evidence type="ECO:0000313" key="10">
    <source>
        <dbReference type="Proteomes" id="UP000076874"/>
    </source>
</evidence>
<evidence type="ECO:0000256" key="2">
    <source>
        <dbReference type="ARBA" id="ARBA00022645"/>
    </source>
</evidence>
<evidence type="ECO:0000256" key="5">
    <source>
        <dbReference type="ARBA" id="ARBA00022801"/>
    </source>
</evidence>
<evidence type="ECO:0000256" key="6">
    <source>
        <dbReference type="ARBA" id="ARBA00023180"/>
    </source>
</evidence>
<evidence type="ECO:0000313" key="9">
    <source>
        <dbReference type="EMBL" id="OAA68457.1"/>
    </source>
</evidence>
<evidence type="ECO:0000256" key="7">
    <source>
        <dbReference type="SAM" id="MobiDB-lite"/>
    </source>
</evidence>
<dbReference type="SUPFAM" id="SSF53474">
    <property type="entry name" value="alpha/beta-Hydrolases"/>
    <property type="match status" value="1"/>
</dbReference>
<comment type="caution">
    <text evidence="9">The sequence shown here is derived from an EMBL/GenBank/DDBJ whole genome shotgun (WGS) entry which is preliminary data.</text>
</comment>
<dbReference type="EMBL" id="AZHD01000001">
    <property type="protein sequence ID" value="OAA68457.1"/>
    <property type="molecule type" value="Genomic_DNA"/>
</dbReference>
<accession>A0A168AA20</accession>
<dbReference type="InterPro" id="IPR029058">
    <property type="entry name" value="AB_hydrolase_fold"/>
</dbReference>
<dbReference type="Proteomes" id="UP000076874">
    <property type="component" value="Unassembled WGS sequence"/>
</dbReference>
<feature type="signal peptide" evidence="8">
    <location>
        <begin position="1"/>
        <end position="24"/>
    </location>
</feature>
<dbReference type="FunFam" id="3.40.50.1820:FF:000118">
    <property type="entry name" value="Carboxypeptidase"/>
    <property type="match status" value="1"/>
</dbReference>
<protein>
    <submittedName>
        <fullName evidence="9">Serine carboxypeptidase</fullName>
    </submittedName>
</protein>
<dbReference type="STRING" id="1081102.A0A168AA20"/>
<dbReference type="AlphaFoldDB" id="A0A168AA20"/>
<dbReference type="InterPro" id="IPR033124">
    <property type="entry name" value="Ser_caboxypep_his_AS"/>
</dbReference>
<proteinExistence type="inferred from homology"/>